<name>A0A0M2Q4A4_PROHO</name>
<evidence type="ECO:0000313" key="2">
    <source>
        <dbReference type="Proteomes" id="UP000034681"/>
    </source>
</evidence>
<dbReference type="EMBL" id="AJTX02000002">
    <property type="protein sequence ID" value="KKJ01402.1"/>
    <property type="molecule type" value="Genomic_DNA"/>
</dbReference>
<comment type="caution">
    <text evidence="1">The sequence shown here is derived from an EMBL/GenBank/DDBJ whole genome shotgun (WGS) entry which is preliminary data.</text>
</comment>
<proteinExistence type="predicted"/>
<keyword evidence="2" id="KW-1185">Reference proteome</keyword>
<evidence type="ECO:0000313" key="1">
    <source>
        <dbReference type="EMBL" id="KKJ01402.1"/>
    </source>
</evidence>
<dbReference type="Gene3D" id="2.40.160.50">
    <property type="entry name" value="membrane protein fhac: a member of the omp85/tpsb transporter family"/>
    <property type="match status" value="1"/>
</dbReference>
<gene>
    <name evidence="1" type="ORF">PROH_03425</name>
</gene>
<organism evidence="1 2">
    <name type="scientific">Prochlorothrix hollandica PCC 9006 = CALU 1027</name>
    <dbReference type="NCBI Taxonomy" id="317619"/>
    <lineage>
        <taxon>Bacteria</taxon>
        <taxon>Bacillati</taxon>
        <taxon>Cyanobacteriota</taxon>
        <taxon>Cyanophyceae</taxon>
        <taxon>Prochlorotrichales</taxon>
        <taxon>Prochlorotrichaceae</taxon>
        <taxon>Prochlorothrix</taxon>
    </lineage>
</organism>
<dbReference type="AlphaFoldDB" id="A0A0M2Q4A4"/>
<dbReference type="Proteomes" id="UP000034681">
    <property type="component" value="Unassembled WGS sequence"/>
</dbReference>
<reference evidence="1" key="1">
    <citation type="submission" date="2012-04" db="EMBL/GenBank/DDBJ databases">
        <authorList>
            <person name="Borisov I.G."/>
            <person name="Ivanikova N.V."/>
            <person name="Pinevich A.V."/>
        </authorList>
    </citation>
    <scope>NUCLEOTIDE SEQUENCE</scope>
    <source>
        <strain evidence="1">CALU 1027</strain>
    </source>
</reference>
<sequence>MTIEVRETRNFDGNFTIDNESPPSIGGERFSLGLGVPNLSRRGDRLDATYRTTVTGGLQSADLFKPLLHCKVSGNR</sequence>
<dbReference type="RefSeq" id="WP_017714116.1">
    <property type="nucleotide sequence ID" value="NZ_KB235941.1"/>
</dbReference>
<protein>
    <submittedName>
        <fullName evidence="1">Uncharacterized protein</fullName>
    </submittedName>
</protein>
<accession>A0A0M2Q4A4</accession>